<proteinExistence type="predicted"/>
<dbReference type="EMBL" id="JACJQU010000001">
    <property type="protein sequence ID" value="MBD2291990.1"/>
    <property type="molecule type" value="Genomic_DNA"/>
</dbReference>
<protein>
    <submittedName>
        <fullName evidence="1">Glycosyltransferase family 1 protein</fullName>
    </submittedName>
</protein>
<comment type="caution">
    <text evidence="1">The sequence shown here is derived from an EMBL/GenBank/DDBJ whole genome shotgun (WGS) entry which is preliminary data.</text>
</comment>
<evidence type="ECO:0000313" key="2">
    <source>
        <dbReference type="Proteomes" id="UP000662185"/>
    </source>
</evidence>
<dbReference type="SUPFAM" id="SSF53756">
    <property type="entry name" value="UDP-Glycosyltransferase/glycogen phosphorylase"/>
    <property type="match status" value="1"/>
</dbReference>
<name>A0A926WCD5_9NOST</name>
<dbReference type="AlphaFoldDB" id="A0A926WCD5"/>
<sequence length="350" mass="40838">MQIFHPGLRELLLINQHLSNHKIGFVTIERPLPEWFKKFTQAIPNYSVGLQLRREYRHFLMGLQALSLKDVDSIYVMEIYNQHLLALLPMLVSTGKQVFLGIHGNQLFAQENKIKYLGFVYLQKFLEANPQFKVVLLELDDDYVSDKFKFSESSKIVIPHPIISEVTPKLQPRERLKQDDKIKIGIIGILREDKPINKILEKLRYYVSQHSQQLELVIGTPMNQKPKYLENCSDITFIDTTKDEDYLQALQQLDILVTDFDKKRYYYRASGVISDAGSCGCYIIAPDYLVIRHQITWPVSIGASYSSLDDLDQLIEQAIIHIREKGQDNHWLWREKRNAEYIAKLLFPNI</sequence>
<keyword evidence="2" id="KW-1185">Reference proteome</keyword>
<evidence type="ECO:0000313" key="1">
    <source>
        <dbReference type="EMBL" id="MBD2291990.1"/>
    </source>
</evidence>
<gene>
    <name evidence="1" type="ORF">H6G06_00470</name>
</gene>
<dbReference type="Gene3D" id="3.40.50.2000">
    <property type="entry name" value="Glycogen Phosphorylase B"/>
    <property type="match status" value="1"/>
</dbReference>
<dbReference type="RefSeq" id="WP_190556020.1">
    <property type="nucleotide sequence ID" value="NZ_JACJQU010000001.1"/>
</dbReference>
<organism evidence="1 2">
    <name type="scientific">Anabaena sphaerica FACHB-251</name>
    <dbReference type="NCBI Taxonomy" id="2692883"/>
    <lineage>
        <taxon>Bacteria</taxon>
        <taxon>Bacillati</taxon>
        <taxon>Cyanobacteriota</taxon>
        <taxon>Cyanophyceae</taxon>
        <taxon>Nostocales</taxon>
        <taxon>Nostocaceae</taxon>
        <taxon>Anabaena</taxon>
    </lineage>
</organism>
<reference evidence="2" key="1">
    <citation type="journal article" date="2020" name="ISME J.">
        <title>Comparative genomics reveals insights into cyanobacterial evolution and habitat adaptation.</title>
        <authorList>
            <person name="Chen M.Y."/>
            <person name="Teng W.K."/>
            <person name="Zhao L."/>
            <person name="Hu C.X."/>
            <person name="Zhou Y.K."/>
            <person name="Han B.P."/>
            <person name="Song L.R."/>
            <person name="Shu W.S."/>
        </authorList>
    </citation>
    <scope>NUCLEOTIDE SEQUENCE [LARGE SCALE GENOMIC DNA]</scope>
    <source>
        <strain evidence="2">FACHB-251</strain>
    </source>
</reference>
<accession>A0A926WCD5</accession>
<dbReference type="Proteomes" id="UP000662185">
    <property type="component" value="Unassembled WGS sequence"/>
</dbReference>